<accession>A0A557ZZ56</accession>
<dbReference type="InterPro" id="IPR036388">
    <property type="entry name" value="WH-like_DNA-bd_sf"/>
</dbReference>
<dbReference type="InterPro" id="IPR001845">
    <property type="entry name" value="HTH_ArsR_DNA-bd_dom"/>
</dbReference>
<keyword evidence="1" id="KW-0805">Transcription regulation</keyword>
<dbReference type="SUPFAM" id="SSF46785">
    <property type="entry name" value="Winged helix' DNA-binding domain"/>
    <property type="match status" value="1"/>
</dbReference>
<dbReference type="InterPro" id="IPR000835">
    <property type="entry name" value="HTH_MarR-typ"/>
</dbReference>
<dbReference type="InterPro" id="IPR011991">
    <property type="entry name" value="ArsR-like_HTH"/>
</dbReference>
<dbReference type="InterPro" id="IPR051011">
    <property type="entry name" value="Metal_resp_trans_reg"/>
</dbReference>
<dbReference type="SMART" id="SM00418">
    <property type="entry name" value="HTH_ARSR"/>
    <property type="match status" value="1"/>
</dbReference>
<evidence type="ECO:0000313" key="5">
    <source>
        <dbReference type="EMBL" id="TVT17296.1"/>
    </source>
</evidence>
<comment type="caution">
    <text evidence="5">The sequence shown here is derived from an EMBL/GenBank/DDBJ whole genome shotgun (WGS) entry which is preliminary data.</text>
</comment>
<dbReference type="CDD" id="cd00090">
    <property type="entry name" value="HTH_ARSR"/>
    <property type="match status" value="1"/>
</dbReference>
<evidence type="ECO:0000256" key="2">
    <source>
        <dbReference type="ARBA" id="ARBA00023125"/>
    </source>
</evidence>
<dbReference type="RefSeq" id="WP_144643644.1">
    <property type="nucleotide sequence ID" value="NZ_BNAX01000002.1"/>
</dbReference>
<evidence type="ECO:0000256" key="3">
    <source>
        <dbReference type="ARBA" id="ARBA00023163"/>
    </source>
</evidence>
<dbReference type="EMBL" id="VJZA01000082">
    <property type="protein sequence ID" value="TVT17296.1"/>
    <property type="molecule type" value="Genomic_DNA"/>
</dbReference>
<sequence>MRIELSPRDVARIGLVPSADPLWELASSVRLLAVDDGFGWWRRWVRPRLPESVRVLEWLYAESVPGFLLPAAADLGAGLATVLGTGADRLRGELRGRTRDPGLPGWASGLVNGSVAGLPRLVQAMREYFEAAVEPHWDTVCAQVDADRELRTRVLSGEGVDALLASLGPALRWSAPTLSAGFGGEPLVPGGAGMLLVPTYFAVRPEVVLCRRPGPVRLGYPALHRPVRQRTARPLSPNRALGALLGPTRAAALAVVAAGCSTSELAARLGVTPSAVSKHTAVLRAAGLIATRRERNTVLHTLTPLGLSLLGG</sequence>
<dbReference type="OrthoDB" id="3808065at2"/>
<dbReference type="AlphaFoldDB" id="A0A557ZZ56"/>
<dbReference type="Gene3D" id="1.10.10.10">
    <property type="entry name" value="Winged helix-like DNA-binding domain superfamily/Winged helix DNA-binding domain"/>
    <property type="match status" value="1"/>
</dbReference>
<protein>
    <submittedName>
        <fullName evidence="5">Helix-turn-helix transcriptional regulator</fullName>
    </submittedName>
</protein>
<proteinExistence type="predicted"/>
<keyword evidence="6" id="KW-1185">Reference proteome</keyword>
<keyword evidence="2" id="KW-0238">DNA-binding</keyword>
<dbReference type="Proteomes" id="UP000318578">
    <property type="component" value="Unassembled WGS sequence"/>
</dbReference>
<organism evidence="5 6">
    <name type="scientific">Amycolatopsis acidiphila</name>
    <dbReference type="NCBI Taxonomy" id="715473"/>
    <lineage>
        <taxon>Bacteria</taxon>
        <taxon>Bacillati</taxon>
        <taxon>Actinomycetota</taxon>
        <taxon>Actinomycetes</taxon>
        <taxon>Pseudonocardiales</taxon>
        <taxon>Pseudonocardiaceae</taxon>
        <taxon>Amycolatopsis</taxon>
    </lineage>
</organism>
<dbReference type="InterPro" id="IPR036390">
    <property type="entry name" value="WH_DNA-bd_sf"/>
</dbReference>
<name>A0A557ZZ56_9PSEU</name>
<dbReference type="GO" id="GO:0003677">
    <property type="term" value="F:DNA binding"/>
    <property type="evidence" value="ECO:0007669"/>
    <property type="project" value="UniProtKB-KW"/>
</dbReference>
<keyword evidence="3" id="KW-0804">Transcription</keyword>
<gene>
    <name evidence="5" type="ORF">FNH06_31950</name>
</gene>
<dbReference type="PANTHER" id="PTHR43132">
    <property type="entry name" value="ARSENICAL RESISTANCE OPERON REPRESSOR ARSR-RELATED"/>
    <property type="match status" value="1"/>
</dbReference>
<dbReference type="GO" id="GO:0003700">
    <property type="term" value="F:DNA-binding transcription factor activity"/>
    <property type="evidence" value="ECO:0007669"/>
    <property type="project" value="InterPro"/>
</dbReference>
<evidence type="ECO:0000256" key="1">
    <source>
        <dbReference type="ARBA" id="ARBA00023015"/>
    </source>
</evidence>
<reference evidence="5 6" key="1">
    <citation type="submission" date="2019-07" db="EMBL/GenBank/DDBJ databases">
        <title>New species of Amycolatopsis and Streptomyces.</title>
        <authorList>
            <person name="Duangmal K."/>
            <person name="Teo W.F.A."/>
            <person name="Lipun K."/>
        </authorList>
    </citation>
    <scope>NUCLEOTIDE SEQUENCE [LARGE SCALE GENOMIC DNA]</scope>
    <source>
        <strain evidence="5 6">JCM 30562</strain>
    </source>
</reference>
<dbReference type="Pfam" id="PF12802">
    <property type="entry name" value="MarR_2"/>
    <property type="match status" value="1"/>
</dbReference>
<evidence type="ECO:0000313" key="6">
    <source>
        <dbReference type="Proteomes" id="UP000318578"/>
    </source>
</evidence>
<feature type="domain" description="HTH arsR-type" evidence="4">
    <location>
        <begin position="239"/>
        <end position="312"/>
    </location>
</feature>
<evidence type="ECO:0000259" key="4">
    <source>
        <dbReference type="SMART" id="SM00418"/>
    </source>
</evidence>
<dbReference type="PANTHER" id="PTHR43132:SF8">
    <property type="entry name" value="HTH-TYPE TRANSCRIPTIONAL REGULATOR KMTR"/>
    <property type="match status" value="1"/>
</dbReference>